<sequence length="313" mass="34154">MAGKQQRLGRGIDVLIKDGSTAKKKATTRKIPTTTAVAPLPDAAGVLEVAVAKVVASPWQPRTVFDSDALTELVESIKVHGVLQPLLVRTVGTKFELIAGERRLRAAQAALLTKVPVIVIEATDEKALEIALIENLQREDLNPIEEAEGYALLQKKFNLTQEKVAEQVGKARASVANALRLLELPDGIRKYVAEGLLSVGHAKVLLSLQSEKEKAVLARKAIKDGLSVRALEKLVKKLTMPPKKPRAEKTDLPGDYLQTLTDELHQFLGTGVRITPSKTLTNGRKVKGSLEIDYHDNDELDRLLTIMGYSSDL</sequence>
<evidence type="ECO:0000313" key="5">
    <source>
        <dbReference type="EMBL" id="VGO11530.1"/>
    </source>
</evidence>
<organism evidence="5 6">
    <name type="scientific">Pontiella desulfatans</name>
    <dbReference type="NCBI Taxonomy" id="2750659"/>
    <lineage>
        <taxon>Bacteria</taxon>
        <taxon>Pseudomonadati</taxon>
        <taxon>Kiritimatiellota</taxon>
        <taxon>Kiritimatiellia</taxon>
        <taxon>Kiritimatiellales</taxon>
        <taxon>Pontiellaceae</taxon>
        <taxon>Pontiella</taxon>
    </lineage>
</organism>
<dbReference type="Gene3D" id="3.90.1530.30">
    <property type="match status" value="1"/>
</dbReference>
<dbReference type="Proteomes" id="UP000366872">
    <property type="component" value="Unassembled WGS sequence"/>
</dbReference>
<dbReference type="GO" id="GO:0003677">
    <property type="term" value="F:DNA binding"/>
    <property type="evidence" value="ECO:0007669"/>
    <property type="project" value="UniProtKB-KW"/>
</dbReference>
<dbReference type="SMART" id="SM00470">
    <property type="entry name" value="ParB"/>
    <property type="match status" value="1"/>
</dbReference>
<dbReference type="InterPro" id="IPR050336">
    <property type="entry name" value="Chromosome_partition/occlusion"/>
</dbReference>
<name>A0A6C2TV92_PONDE</name>
<dbReference type="FunFam" id="3.90.1530.30:FF:000001">
    <property type="entry name" value="Chromosome partitioning protein ParB"/>
    <property type="match status" value="1"/>
</dbReference>
<keyword evidence="2" id="KW-0159">Chromosome partition</keyword>
<evidence type="ECO:0000259" key="4">
    <source>
        <dbReference type="SMART" id="SM00470"/>
    </source>
</evidence>
<dbReference type="FunFam" id="1.10.10.2830:FF:000001">
    <property type="entry name" value="Chromosome partitioning protein ParB"/>
    <property type="match status" value="1"/>
</dbReference>
<dbReference type="InterPro" id="IPR004437">
    <property type="entry name" value="ParB/RepB/Spo0J"/>
</dbReference>
<keyword evidence="3" id="KW-0238">DNA-binding</keyword>
<dbReference type="PANTHER" id="PTHR33375:SF1">
    <property type="entry name" value="CHROMOSOME-PARTITIONING PROTEIN PARB-RELATED"/>
    <property type="match status" value="1"/>
</dbReference>
<dbReference type="EMBL" id="CAAHFG010000001">
    <property type="protein sequence ID" value="VGO11530.1"/>
    <property type="molecule type" value="Genomic_DNA"/>
</dbReference>
<evidence type="ECO:0000256" key="2">
    <source>
        <dbReference type="ARBA" id="ARBA00022829"/>
    </source>
</evidence>
<dbReference type="PANTHER" id="PTHR33375">
    <property type="entry name" value="CHROMOSOME-PARTITIONING PROTEIN PARB-RELATED"/>
    <property type="match status" value="1"/>
</dbReference>
<dbReference type="AlphaFoldDB" id="A0A6C2TV92"/>
<dbReference type="GO" id="GO:0007059">
    <property type="term" value="P:chromosome segregation"/>
    <property type="evidence" value="ECO:0007669"/>
    <property type="project" value="UniProtKB-KW"/>
</dbReference>
<evidence type="ECO:0000256" key="1">
    <source>
        <dbReference type="ARBA" id="ARBA00006295"/>
    </source>
</evidence>
<dbReference type="Pfam" id="PF17762">
    <property type="entry name" value="HTH_ParB"/>
    <property type="match status" value="1"/>
</dbReference>
<dbReference type="CDD" id="cd16393">
    <property type="entry name" value="SPO0J_N"/>
    <property type="match status" value="1"/>
</dbReference>
<evidence type="ECO:0000313" key="6">
    <source>
        <dbReference type="Proteomes" id="UP000366872"/>
    </source>
</evidence>
<dbReference type="RefSeq" id="WP_136077282.1">
    <property type="nucleotide sequence ID" value="NZ_CAAHFG010000001.1"/>
</dbReference>
<dbReference type="NCBIfam" id="TIGR00180">
    <property type="entry name" value="parB_part"/>
    <property type="match status" value="1"/>
</dbReference>
<dbReference type="InterPro" id="IPR003115">
    <property type="entry name" value="ParB_N"/>
</dbReference>
<dbReference type="InterPro" id="IPR036086">
    <property type="entry name" value="ParB/Sulfiredoxin_sf"/>
</dbReference>
<dbReference type="InterPro" id="IPR041468">
    <property type="entry name" value="HTH_ParB/Spo0J"/>
</dbReference>
<dbReference type="Pfam" id="PF02195">
    <property type="entry name" value="ParB_N"/>
    <property type="match status" value="1"/>
</dbReference>
<evidence type="ECO:0000256" key="3">
    <source>
        <dbReference type="ARBA" id="ARBA00023125"/>
    </source>
</evidence>
<dbReference type="GO" id="GO:0005694">
    <property type="term" value="C:chromosome"/>
    <property type="evidence" value="ECO:0007669"/>
    <property type="project" value="TreeGrafter"/>
</dbReference>
<keyword evidence="6" id="KW-1185">Reference proteome</keyword>
<reference evidence="5 6" key="1">
    <citation type="submission" date="2019-04" db="EMBL/GenBank/DDBJ databases">
        <authorList>
            <person name="Van Vliet M D."/>
        </authorList>
    </citation>
    <scope>NUCLEOTIDE SEQUENCE [LARGE SCALE GENOMIC DNA]</scope>
    <source>
        <strain evidence="5 6">F1</strain>
    </source>
</reference>
<accession>A0A6C2TV92</accession>
<proteinExistence type="inferred from homology"/>
<protein>
    <submittedName>
        <fullName evidence="5">Chromosome-partitioning protein Spo0J</fullName>
    </submittedName>
</protein>
<feature type="domain" description="ParB-like N-terminal" evidence="4">
    <location>
        <begin position="47"/>
        <end position="136"/>
    </location>
</feature>
<dbReference type="Gene3D" id="1.10.10.2830">
    <property type="match status" value="1"/>
</dbReference>
<dbReference type="SUPFAM" id="SSF109709">
    <property type="entry name" value="KorB DNA-binding domain-like"/>
    <property type="match status" value="1"/>
</dbReference>
<dbReference type="SUPFAM" id="SSF110849">
    <property type="entry name" value="ParB/Sulfiredoxin"/>
    <property type="match status" value="1"/>
</dbReference>
<comment type="similarity">
    <text evidence="1">Belongs to the ParB family.</text>
</comment>
<dbReference type="Pfam" id="PF23552">
    <property type="entry name" value="ParB_C"/>
    <property type="match status" value="1"/>
</dbReference>
<dbReference type="InterPro" id="IPR057240">
    <property type="entry name" value="ParB_dimer_C"/>
</dbReference>
<gene>
    <name evidence="5" type="primary">spo0C_1</name>
    <name evidence="5" type="ORF">PDESU_00074</name>
</gene>